<name>G1NVM6_MYOLU</name>
<organism evidence="1 2">
    <name type="scientific">Myotis lucifugus</name>
    <name type="common">Little brown bat</name>
    <dbReference type="NCBI Taxonomy" id="59463"/>
    <lineage>
        <taxon>Eukaryota</taxon>
        <taxon>Metazoa</taxon>
        <taxon>Chordata</taxon>
        <taxon>Craniata</taxon>
        <taxon>Vertebrata</taxon>
        <taxon>Euteleostomi</taxon>
        <taxon>Mammalia</taxon>
        <taxon>Eutheria</taxon>
        <taxon>Laurasiatheria</taxon>
        <taxon>Chiroptera</taxon>
        <taxon>Yangochiroptera</taxon>
        <taxon>Vespertilionidae</taxon>
        <taxon>Myotis</taxon>
    </lineage>
</organism>
<dbReference type="Ensembl" id="ENSMLUT00000001449.2">
    <property type="protein sequence ID" value="ENSMLUP00000001330.2"/>
    <property type="gene ID" value="ENSMLUG00000001451.2"/>
</dbReference>
<dbReference type="eggNOG" id="ENOG502TDD1">
    <property type="taxonomic scope" value="Eukaryota"/>
</dbReference>
<dbReference type="OMA" id="SFNEQQC"/>
<dbReference type="PRINTS" id="PR00021">
    <property type="entry name" value="PRORICH"/>
</dbReference>
<reference evidence="1" key="3">
    <citation type="submission" date="2025-09" db="UniProtKB">
        <authorList>
            <consortium name="Ensembl"/>
        </authorList>
    </citation>
    <scope>IDENTIFICATION</scope>
</reference>
<keyword evidence="2" id="KW-1185">Reference proteome</keyword>
<reference evidence="1 2" key="1">
    <citation type="journal article" date="2011" name="Nature">
        <title>A high-resolution map of human evolutionary constraint using 29 mammals.</title>
        <authorList>
            <person name="Lindblad-Toh K."/>
            <person name="Garber M."/>
            <person name="Zuk O."/>
            <person name="Lin M.F."/>
            <person name="Parker B.J."/>
            <person name="Washietl S."/>
            <person name="Kheradpour P."/>
            <person name="Ernst J."/>
            <person name="Jordan G."/>
            <person name="Mauceli E."/>
            <person name="Ward L.D."/>
            <person name="Lowe C.B."/>
            <person name="Holloway A.K."/>
            <person name="Clamp M."/>
            <person name="Gnerre S."/>
            <person name="Alfoldi J."/>
            <person name="Beal K."/>
            <person name="Chang J."/>
            <person name="Clawson H."/>
            <person name="Cuff J."/>
            <person name="Di Palma F."/>
            <person name="Fitzgerald S."/>
            <person name="Flicek P."/>
            <person name="Guttman M."/>
            <person name="Hubisz M.J."/>
            <person name="Jaffe D.B."/>
            <person name="Jungreis I."/>
            <person name="Kent W.J."/>
            <person name="Kostka D."/>
            <person name="Lara M."/>
            <person name="Martins A.L."/>
            <person name="Massingham T."/>
            <person name="Moltke I."/>
            <person name="Raney B.J."/>
            <person name="Rasmussen M.D."/>
            <person name="Robinson J."/>
            <person name="Stark A."/>
            <person name="Vilella A.J."/>
            <person name="Wen J."/>
            <person name="Xie X."/>
            <person name="Zody M.C."/>
            <person name="Baldwin J."/>
            <person name="Bloom T."/>
            <person name="Chin C.W."/>
            <person name="Heiman D."/>
            <person name="Nicol R."/>
            <person name="Nusbaum C."/>
            <person name="Young S."/>
            <person name="Wilkinson J."/>
            <person name="Worley K.C."/>
            <person name="Kovar C.L."/>
            <person name="Muzny D.M."/>
            <person name="Gibbs R.A."/>
            <person name="Cree A."/>
            <person name="Dihn H.H."/>
            <person name="Fowler G."/>
            <person name="Jhangiani S."/>
            <person name="Joshi V."/>
            <person name="Lee S."/>
            <person name="Lewis L.R."/>
            <person name="Nazareth L.V."/>
            <person name="Okwuonu G."/>
            <person name="Santibanez J."/>
            <person name="Warren W.C."/>
            <person name="Mardis E.R."/>
            <person name="Weinstock G.M."/>
            <person name="Wilson R.K."/>
            <person name="Delehaunty K."/>
            <person name="Dooling D."/>
            <person name="Fronik C."/>
            <person name="Fulton L."/>
            <person name="Fulton B."/>
            <person name="Graves T."/>
            <person name="Minx P."/>
            <person name="Sodergren E."/>
            <person name="Birney E."/>
            <person name="Margulies E.H."/>
            <person name="Herrero J."/>
            <person name="Green E.D."/>
            <person name="Haussler D."/>
            <person name="Siepel A."/>
            <person name="Goldman N."/>
            <person name="Pollard K.S."/>
            <person name="Pedersen J.S."/>
            <person name="Lander E.S."/>
            <person name="Kellis M."/>
        </authorList>
    </citation>
    <scope>NUCLEOTIDE SEQUENCE [LARGE SCALE GENOMIC DNA]</scope>
</reference>
<dbReference type="PANTHER" id="PTHR48427:SF1">
    <property type="entry name" value="PROLINE-RICH PROTEIN 9"/>
    <property type="match status" value="1"/>
</dbReference>
<dbReference type="InParanoid" id="G1NVM6"/>
<evidence type="ECO:0000313" key="2">
    <source>
        <dbReference type="Proteomes" id="UP000001074"/>
    </source>
</evidence>
<protein>
    <submittedName>
        <fullName evidence="1">Proline rich 9</fullName>
    </submittedName>
</protein>
<proteinExistence type="predicted"/>
<dbReference type="EMBL" id="AAPE02030150">
    <property type="status" value="NOT_ANNOTATED_CDS"/>
    <property type="molecule type" value="Genomic_DNA"/>
</dbReference>
<dbReference type="PANTHER" id="PTHR48427">
    <property type="entry name" value="PROLINE-RICH PROTEIN 9"/>
    <property type="match status" value="1"/>
</dbReference>
<dbReference type="AlphaFoldDB" id="G1NVM6"/>
<gene>
    <name evidence="1" type="primary">PRR9</name>
</gene>
<dbReference type="InterPro" id="IPR052888">
    <property type="entry name" value="PRR9"/>
</dbReference>
<accession>G1NVM6</accession>
<dbReference type="STRING" id="59463.ENSMLUP00000001330"/>
<dbReference type="Proteomes" id="UP000001074">
    <property type="component" value="Unassembled WGS sequence"/>
</dbReference>
<dbReference type="GeneTree" id="ENSGT00700000104637"/>
<evidence type="ECO:0000313" key="1">
    <source>
        <dbReference type="Ensembl" id="ENSMLUP00000001330.2"/>
    </source>
</evidence>
<reference evidence="1" key="2">
    <citation type="submission" date="2025-08" db="UniProtKB">
        <authorList>
            <consortium name="Ensembl"/>
        </authorList>
    </citation>
    <scope>IDENTIFICATION</scope>
</reference>
<dbReference type="HOGENOM" id="CLU_136290_0_0_1"/>
<sequence>MVTPQLGPQPTWPVMPMEGRTKHYIKVPICPDSAIILNSVFVSGSANCPKMSFNEQQCKQPCVPPPCLQKTPDQCQAKAEEVCLPPCQDTCQEKCPVQAQEVCLPQCQELNLENCPQQCQDPCLPPCQDQCPPQCVEPCQEISQAKCVEVCPQKIQEKCLPPGKGK</sequence>